<keyword evidence="1" id="KW-0378">Hydrolase</keyword>
<organism evidence="1 2">
    <name type="scientific">Myceligenerans pegani</name>
    <dbReference type="NCBI Taxonomy" id="2776917"/>
    <lineage>
        <taxon>Bacteria</taxon>
        <taxon>Bacillati</taxon>
        <taxon>Actinomycetota</taxon>
        <taxon>Actinomycetes</taxon>
        <taxon>Micrococcales</taxon>
        <taxon>Promicromonosporaceae</taxon>
        <taxon>Myceligenerans</taxon>
    </lineage>
</organism>
<keyword evidence="2" id="KW-1185">Reference proteome</keyword>
<name>A0ABR9N0U0_9MICO</name>
<dbReference type="SUPFAM" id="SSF56784">
    <property type="entry name" value="HAD-like"/>
    <property type="match status" value="1"/>
</dbReference>
<dbReference type="Gene3D" id="3.40.50.1000">
    <property type="entry name" value="HAD superfamily/HAD-like"/>
    <property type="match status" value="1"/>
</dbReference>
<protein>
    <submittedName>
        <fullName evidence="1">HAD hydrolase family protein</fullName>
    </submittedName>
</protein>
<evidence type="ECO:0000313" key="1">
    <source>
        <dbReference type="EMBL" id="MBE1876622.1"/>
    </source>
</evidence>
<gene>
    <name evidence="1" type="ORF">IHE71_12980</name>
</gene>
<reference evidence="1 2" key="1">
    <citation type="submission" date="2020-10" db="EMBL/GenBank/DDBJ databases">
        <title>Myceligenerans pegani sp. nov., an endophytic actinomycete isolated from Peganum harmala L. in Xinjiang, China.</title>
        <authorList>
            <person name="Xin L."/>
        </authorList>
    </citation>
    <scope>NUCLEOTIDE SEQUENCE [LARGE SCALE GENOMIC DNA]</scope>
    <source>
        <strain evidence="1 2">TRM65318</strain>
    </source>
</reference>
<accession>A0ABR9N0U0</accession>
<sequence length="372" mass="39164">MSPAEMPATLDTSAWSTARLVVVDVDAHVTLADQRVSPEAVQMMELVSATGHTVVLSTDRPLFELLRLAGRFGVREGYAVCSHGALTVRLDAGMPGGYELLDAVTFDLDALILQLEDLQLLADTVIAAEDPGAGWRVSHRSETRLLHGAQEQVSPARLRGEATSLARLQAPDLAGYADVLAAATALRVIPTGPDSCDVTGPAALSQTALDSVHARLGLSSHASIVVHDILHHSVAAVVPPEALRPGLSPLAAQLTAAVAAVAGQRAEKARGAGGPVPAAPEPATVVRVWHGDGVDLAGAEIGTHHRHGWTRHSPIPAGRGATMRDIEHAALDAGLRYPRGIEGRRRPWWRTAPTLVDDHGRPAGFELPLTRT</sequence>
<evidence type="ECO:0000313" key="2">
    <source>
        <dbReference type="Proteomes" id="UP000625527"/>
    </source>
</evidence>
<dbReference type="RefSeq" id="WP_192863188.1">
    <property type="nucleotide sequence ID" value="NZ_JADAQT010000088.1"/>
</dbReference>
<dbReference type="EMBL" id="JADAQT010000088">
    <property type="protein sequence ID" value="MBE1876622.1"/>
    <property type="molecule type" value="Genomic_DNA"/>
</dbReference>
<dbReference type="GO" id="GO:0016787">
    <property type="term" value="F:hydrolase activity"/>
    <property type="evidence" value="ECO:0007669"/>
    <property type="project" value="UniProtKB-KW"/>
</dbReference>
<dbReference type="Pfam" id="PF08282">
    <property type="entry name" value="Hydrolase_3"/>
    <property type="match status" value="1"/>
</dbReference>
<dbReference type="InterPro" id="IPR036412">
    <property type="entry name" value="HAD-like_sf"/>
</dbReference>
<dbReference type="InterPro" id="IPR023214">
    <property type="entry name" value="HAD_sf"/>
</dbReference>
<comment type="caution">
    <text evidence="1">The sequence shown here is derived from an EMBL/GenBank/DDBJ whole genome shotgun (WGS) entry which is preliminary data.</text>
</comment>
<proteinExistence type="predicted"/>
<dbReference type="Proteomes" id="UP000625527">
    <property type="component" value="Unassembled WGS sequence"/>
</dbReference>